<dbReference type="Gene3D" id="3.40.50.300">
    <property type="entry name" value="P-loop containing nucleotide triphosphate hydrolases"/>
    <property type="match status" value="1"/>
</dbReference>
<name>A0A3S0JUU4_9GAMM</name>
<keyword evidence="9" id="KW-1185">Reference proteome</keyword>
<dbReference type="PROSITE" id="PS00688">
    <property type="entry name" value="SIGMA54_INTERACT_3"/>
    <property type="match status" value="1"/>
</dbReference>
<dbReference type="SUPFAM" id="SSF46689">
    <property type="entry name" value="Homeodomain-like"/>
    <property type="match status" value="1"/>
</dbReference>
<dbReference type="Pfam" id="PF25601">
    <property type="entry name" value="AAA_lid_14"/>
    <property type="match status" value="1"/>
</dbReference>
<dbReference type="SUPFAM" id="SSF111126">
    <property type="entry name" value="Ligand-binding domain in the NO signalling and Golgi transport"/>
    <property type="match status" value="1"/>
</dbReference>
<dbReference type="Pfam" id="PF02954">
    <property type="entry name" value="HTH_8"/>
    <property type="match status" value="1"/>
</dbReference>
<keyword evidence="1" id="KW-0547">Nucleotide-binding</keyword>
<dbReference type="GO" id="GO:0005524">
    <property type="term" value="F:ATP binding"/>
    <property type="evidence" value="ECO:0007669"/>
    <property type="project" value="UniProtKB-KW"/>
</dbReference>
<evidence type="ECO:0000256" key="6">
    <source>
        <dbReference type="SAM" id="Coils"/>
    </source>
</evidence>
<evidence type="ECO:0000256" key="3">
    <source>
        <dbReference type="ARBA" id="ARBA00023015"/>
    </source>
</evidence>
<evidence type="ECO:0000256" key="5">
    <source>
        <dbReference type="ARBA" id="ARBA00023163"/>
    </source>
</evidence>
<dbReference type="AlphaFoldDB" id="A0A3S0JUU4"/>
<sequence length="547" mass="61789">MLINDIDPKDFLEFVPEEGIIKLKDQRMLLFDAVALGLLRKELIDTFGHFAARSILTRFGYAHGWRTAELLRSEYPAIFSQDEGGSYLHMLFGLTRTCEFNHSDNLASGFSMQVCWDNSYEAEQHHLLFGVAEEPICWTLTGFASGYESCKQEREVYFIEDKCRGAGDPFCRIVGKFREDWGDELEAHQPFYSMESADTLLKGLTQKLKRTELDLKRQQEQLSLYNANLHNISGLVTRSNEMKRIVELARRIAKVDSSVVVSGESGVGKERVSRFIHDHSSRASGPFVAVNCGALTETLLESELFGHKKGAFTGADRDHIGLFEQANEGTLFLDEIGDISAAMQVKLLRALQEKEIRRVGDSQDRKVNVRIIAATHRNLSEEVKANRFRADLYYRLCVIELTIPPLRDRAEDILFIAKVILEQVNKDMNRNVTGFSPKASELLLSYGWPGNVRELQNVVERSVALCMGQEIAVDDFPETMVQNPVLVSQLSTPTLSLEEMEMEYILSVLKSCGGSKTLAMEKLKIGKTTLYRKLNDYRKLSEGLATA</sequence>
<dbReference type="PROSITE" id="PS00676">
    <property type="entry name" value="SIGMA54_INTERACT_2"/>
    <property type="match status" value="1"/>
</dbReference>
<evidence type="ECO:0000256" key="1">
    <source>
        <dbReference type="ARBA" id="ARBA00022741"/>
    </source>
</evidence>
<dbReference type="GO" id="GO:0043565">
    <property type="term" value="F:sequence-specific DNA binding"/>
    <property type="evidence" value="ECO:0007669"/>
    <property type="project" value="InterPro"/>
</dbReference>
<reference evidence="8 9" key="1">
    <citation type="submission" date="2018-12" db="EMBL/GenBank/DDBJ databases">
        <authorList>
            <person name="Yu L."/>
        </authorList>
    </citation>
    <scope>NUCLEOTIDE SEQUENCE [LARGE SCALE GENOMIC DNA]</scope>
    <source>
        <strain evidence="8 9">HAW-EB5</strain>
    </source>
</reference>
<dbReference type="InterPro" id="IPR058031">
    <property type="entry name" value="AAA_lid_NorR"/>
</dbReference>
<protein>
    <submittedName>
        <fullName evidence="8">Sigma-54-dependent Fis family transcriptional regulator</fullName>
    </submittedName>
</protein>
<dbReference type="EMBL" id="RXNV01000010">
    <property type="protein sequence ID" value="RTR29349.1"/>
    <property type="molecule type" value="Genomic_DNA"/>
</dbReference>
<dbReference type="PANTHER" id="PTHR32071">
    <property type="entry name" value="TRANSCRIPTIONAL REGULATORY PROTEIN"/>
    <property type="match status" value="1"/>
</dbReference>
<keyword evidence="2" id="KW-0067">ATP-binding</keyword>
<dbReference type="CDD" id="cd00009">
    <property type="entry name" value="AAA"/>
    <property type="match status" value="1"/>
</dbReference>
<dbReference type="Proteomes" id="UP000282060">
    <property type="component" value="Unassembled WGS sequence"/>
</dbReference>
<proteinExistence type="predicted"/>
<evidence type="ECO:0000313" key="8">
    <source>
        <dbReference type="EMBL" id="RTR29349.1"/>
    </source>
</evidence>
<dbReference type="InterPro" id="IPR024096">
    <property type="entry name" value="NO_sig/Golgi_transp_ligand-bd"/>
</dbReference>
<dbReference type="InterPro" id="IPR025662">
    <property type="entry name" value="Sigma_54_int_dom_ATP-bd_1"/>
</dbReference>
<dbReference type="PROSITE" id="PS00675">
    <property type="entry name" value="SIGMA54_INTERACT_1"/>
    <property type="match status" value="1"/>
</dbReference>
<dbReference type="InterPro" id="IPR010523">
    <property type="entry name" value="XylR_N"/>
</dbReference>
<dbReference type="SMART" id="SM00382">
    <property type="entry name" value="AAA"/>
    <property type="match status" value="1"/>
</dbReference>
<dbReference type="RefSeq" id="WP_126507318.1">
    <property type="nucleotide sequence ID" value="NZ_RXNV01000010.1"/>
</dbReference>
<organism evidence="8 9">
    <name type="scientific">Shewanella atlantica</name>
    <dbReference type="NCBI Taxonomy" id="271099"/>
    <lineage>
        <taxon>Bacteria</taxon>
        <taxon>Pseudomonadati</taxon>
        <taxon>Pseudomonadota</taxon>
        <taxon>Gammaproteobacteria</taxon>
        <taxon>Alteromonadales</taxon>
        <taxon>Shewanellaceae</taxon>
        <taxon>Shewanella</taxon>
    </lineage>
</organism>
<dbReference type="InterPro" id="IPR025943">
    <property type="entry name" value="Sigma_54_int_dom_ATP-bd_2"/>
</dbReference>
<keyword evidence="4" id="KW-0238">DNA-binding</keyword>
<dbReference type="Gene3D" id="1.10.8.60">
    <property type="match status" value="1"/>
</dbReference>
<accession>A0A3S0JUU4</accession>
<dbReference type="InterPro" id="IPR025944">
    <property type="entry name" value="Sigma_54_int_dom_CS"/>
</dbReference>
<feature type="domain" description="Sigma-54 factor interaction" evidence="7">
    <location>
        <begin position="235"/>
        <end position="464"/>
    </location>
</feature>
<dbReference type="Gene3D" id="3.30.1380.20">
    <property type="entry name" value="Trafficking protein particle complex subunit 3"/>
    <property type="match status" value="1"/>
</dbReference>
<dbReference type="SUPFAM" id="SSF52540">
    <property type="entry name" value="P-loop containing nucleoside triphosphate hydrolases"/>
    <property type="match status" value="1"/>
</dbReference>
<gene>
    <name evidence="8" type="ORF">EKG39_17715</name>
</gene>
<dbReference type="FunFam" id="3.40.50.300:FF:000006">
    <property type="entry name" value="DNA-binding transcriptional regulator NtrC"/>
    <property type="match status" value="1"/>
</dbReference>
<dbReference type="GO" id="GO:0006355">
    <property type="term" value="P:regulation of DNA-templated transcription"/>
    <property type="evidence" value="ECO:0007669"/>
    <property type="project" value="InterPro"/>
</dbReference>
<dbReference type="InterPro" id="IPR027417">
    <property type="entry name" value="P-loop_NTPase"/>
</dbReference>
<evidence type="ECO:0000313" key="9">
    <source>
        <dbReference type="Proteomes" id="UP000282060"/>
    </source>
</evidence>
<feature type="coiled-coil region" evidence="6">
    <location>
        <begin position="194"/>
        <end position="228"/>
    </location>
</feature>
<comment type="caution">
    <text evidence="8">The sequence shown here is derived from an EMBL/GenBank/DDBJ whole genome shotgun (WGS) entry which is preliminary data.</text>
</comment>
<dbReference type="InterPro" id="IPR002078">
    <property type="entry name" value="Sigma_54_int"/>
</dbReference>
<dbReference type="InterPro" id="IPR002197">
    <property type="entry name" value="HTH_Fis"/>
</dbReference>
<keyword evidence="5" id="KW-0804">Transcription</keyword>
<dbReference type="Pfam" id="PF00158">
    <property type="entry name" value="Sigma54_activat"/>
    <property type="match status" value="1"/>
</dbReference>
<evidence type="ECO:0000256" key="4">
    <source>
        <dbReference type="ARBA" id="ARBA00023125"/>
    </source>
</evidence>
<dbReference type="PROSITE" id="PS50045">
    <property type="entry name" value="SIGMA54_INTERACT_4"/>
    <property type="match status" value="1"/>
</dbReference>
<dbReference type="OrthoDB" id="9804019at2"/>
<dbReference type="Gene3D" id="1.10.10.60">
    <property type="entry name" value="Homeodomain-like"/>
    <property type="match status" value="1"/>
</dbReference>
<evidence type="ECO:0000256" key="2">
    <source>
        <dbReference type="ARBA" id="ARBA00022840"/>
    </source>
</evidence>
<dbReference type="InterPro" id="IPR009057">
    <property type="entry name" value="Homeodomain-like_sf"/>
</dbReference>
<dbReference type="InterPro" id="IPR003593">
    <property type="entry name" value="AAA+_ATPase"/>
</dbReference>
<dbReference type="Pfam" id="PF06505">
    <property type="entry name" value="XylR_N"/>
    <property type="match status" value="1"/>
</dbReference>
<keyword evidence="6" id="KW-0175">Coiled coil</keyword>
<dbReference type="InterPro" id="IPR004096">
    <property type="entry name" value="V4R"/>
</dbReference>
<keyword evidence="3" id="KW-0805">Transcription regulation</keyword>
<dbReference type="SMART" id="SM00989">
    <property type="entry name" value="V4R"/>
    <property type="match status" value="1"/>
</dbReference>
<evidence type="ECO:0000259" key="7">
    <source>
        <dbReference type="PROSITE" id="PS50045"/>
    </source>
</evidence>